<dbReference type="AlphaFoldDB" id="A0A0R2AD72"/>
<comment type="caution">
    <text evidence="2">The sequence shown here is derived from an EMBL/GenBank/DDBJ whole genome shotgun (WGS) entry which is preliminary data.</text>
</comment>
<organism evidence="2 3">
    <name type="scientific">Ligilactobacillus agilis DSM 20509</name>
    <dbReference type="NCBI Taxonomy" id="1423718"/>
    <lineage>
        <taxon>Bacteria</taxon>
        <taxon>Bacillati</taxon>
        <taxon>Bacillota</taxon>
        <taxon>Bacilli</taxon>
        <taxon>Lactobacillales</taxon>
        <taxon>Lactobacillaceae</taxon>
        <taxon>Ligilactobacillus</taxon>
    </lineage>
</organism>
<dbReference type="InterPro" id="IPR050270">
    <property type="entry name" value="DegV_domain_contain"/>
</dbReference>
<evidence type="ECO:0000313" key="3">
    <source>
        <dbReference type="Proteomes" id="UP000051008"/>
    </source>
</evidence>
<keyword evidence="3" id="KW-1185">Reference proteome</keyword>
<gene>
    <name evidence="2" type="ORF">FC14_GL001840</name>
</gene>
<dbReference type="InterPro" id="IPR003797">
    <property type="entry name" value="DegV"/>
</dbReference>
<proteinExistence type="predicted"/>
<dbReference type="PANTHER" id="PTHR33434">
    <property type="entry name" value="DEGV DOMAIN-CONTAINING PROTEIN DR_1986-RELATED"/>
    <property type="match status" value="1"/>
</dbReference>
<sequence length="288" mass="31293">MTATLKLLTDSSIQLTAEEIEKYHITIVPLSVEVDGKSYVDGEDISRQELVEHLRQGNIPKTSQPAMGRFVEAYNELGKDGSEVLAIMMSDVLSGTYETAKTAATMTDTKVTVINSKSTDRGLAFQVLAAAKDIQAGKSLEEIIAHCQDIHKRTTIDVLIDNLDCLVAGGRVSKMAGMLTKLINLKIIVRLRDNSLDVYSKGRSKKLFLKHAKEIAEHHLNNPIKALGLSNVGTDADFLQKLNDLILPADAAFSGLRELTSPVIMTHTGLNAVGVITLASKEEPADNQ</sequence>
<dbReference type="EMBL" id="AYYP01000030">
    <property type="protein sequence ID" value="KRM64562.1"/>
    <property type="molecule type" value="Genomic_DNA"/>
</dbReference>
<evidence type="ECO:0000313" key="2">
    <source>
        <dbReference type="EMBL" id="KRM64562.1"/>
    </source>
</evidence>
<dbReference type="RefSeq" id="WP_056976673.1">
    <property type="nucleotide sequence ID" value="NZ_AYYP01000030.1"/>
</dbReference>
<dbReference type="Proteomes" id="UP000051008">
    <property type="component" value="Unassembled WGS sequence"/>
</dbReference>
<dbReference type="PROSITE" id="PS51482">
    <property type="entry name" value="DEGV"/>
    <property type="match status" value="1"/>
</dbReference>
<dbReference type="Pfam" id="PF02645">
    <property type="entry name" value="DegV"/>
    <property type="match status" value="1"/>
</dbReference>
<dbReference type="PANTHER" id="PTHR33434:SF8">
    <property type="entry name" value="DEGV DOMAIN-CONTAINING PROTEIN SPR1019"/>
    <property type="match status" value="1"/>
</dbReference>
<accession>A0A0R2AD72</accession>
<protein>
    <submittedName>
        <fullName evidence="2">DegV family protein</fullName>
    </submittedName>
</protein>
<name>A0A0R2AD72_9LACO</name>
<evidence type="ECO:0000256" key="1">
    <source>
        <dbReference type="ARBA" id="ARBA00023121"/>
    </source>
</evidence>
<dbReference type="OrthoDB" id="5429275at2"/>
<dbReference type="PATRIC" id="fig|1423718.3.peg.1910"/>
<keyword evidence="1" id="KW-0446">Lipid-binding</keyword>
<dbReference type="NCBIfam" id="TIGR00762">
    <property type="entry name" value="DegV"/>
    <property type="match status" value="1"/>
</dbReference>
<reference evidence="2 3" key="1">
    <citation type="journal article" date="2015" name="Genome Announc.">
        <title>Expanding the biotechnology potential of lactobacilli through comparative genomics of 213 strains and associated genera.</title>
        <authorList>
            <person name="Sun Z."/>
            <person name="Harris H.M."/>
            <person name="McCann A."/>
            <person name="Guo C."/>
            <person name="Argimon S."/>
            <person name="Zhang W."/>
            <person name="Yang X."/>
            <person name="Jeffery I.B."/>
            <person name="Cooney J.C."/>
            <person name="Kagawa T.F."/>
            <person name="Liu W."/>
            <person name="Song Y."/>
            <person name="Salvetti E."/>
            <person name="Wrobel A."/>
            <person name="Rasinkangas P."/>
            <person name="Parkhill J."/>
            <person name="Rea M.C."/>
            <person name="O'Sullivan O."/>
            <person name="Ritari J."/>
            <person name="Douillard F.P."/>
            <person name="Paul Ross R."/>
            <person name="Yang R."/>
            <person name="Briner A.E."/>
            <person name="Felis G.E."/>
            <person name="de Vos W.M."/>
            <person name="Barrangou R."/>
            <person name="Klaenhammer T.R."/>
            <person name="Caufield P.W."/>
            <person name="Cui Y."/>
            <person name="Zhang H."/>
            <person name="O'Toole P.W."/>
        </authorList>
    </citation>
    <scope>NUCLEOTIDE SEQUENCE [LARGE SCALE GENOMIC DNA]</scope>
    <source>
        <strain evidence="2 3">DSM 20509</strain>
    </source>
</reference>
<dbReference type="GO" id="GO:0008289">
    <property type="term" value="F:lipid binding"/>
    <property type="evidence" value="ECO:0007669"/>
    <property type="project" value="UniProtKB-KW"/>
</dbReference>
<dbReference type="InterPro" id="IPR043168">
    <property type="entry name" value="DegV_C"/>
</dbReference>
<dbReference type="SUPFAM" id="SSF82549">
    <property type="entry name" value="DAK1/DegV-like"/>
    <property type="match status" value="1"/>
</dbReference>
<dbReference type="Gene3D" id="3.40.50.10170">
    <property type="match status" value="1"/>
</dbReference>
<dbReference type="Gene3D" id="3.30.1180.10">
    <property type="match status" value="1"/>
</dbReference>